<feature type="transmembrane region" description="Helical" evidence="4">
    <location>
        <begin position="23"/>
        <end position="43"/>
    </location>
</feature>
<evidence type="ECO:0000259" key="7">
    <source>
        <dbReference type="Pfam" id="PF25954"/>
    </source>
</evidence>
<dbReference type="InterPro" id="IPR030190">
    <property type="entry name" value="MacA_alpha-hairpin_sf"/>
</dbReference>
<organism evidence="9 10">
    <name type="scientific">Pseudanabaena galeata UHCC 0370</name>
    <dbReference type="NCBI Taxonomy" id="3110310"/>
    <lineage>
        <taxon>Bacteria</taxon>
        <taxon>Bacillati</taxon>
        <taxon>Cyanobacteriota</taxon>
        <taxon>Cyanophyceae</taxon>
        <taxon>Pseudanabaenales</taxon>
        <taxon>Pseudanabaenaceae</taxon>
        <taxon>Pseudanabaena</taxon>
    </lineage>
</organism>
<comment type="caution">
    <text evidence="9">The sequence shown here is derived from an EMBL/GenBank/DDBJ whole genome shotgun (WGS) entry which is preliminary data.</text>
</comment>
<evidence type="ECO:0000259" key="8">
    <source>
        <dbReference type="Pfam" id="PF25989"/>
    </source>
</evidence>
<keyword evidence="10" id="KW-1185">Reference proteome</keyword>
<dbReference type="NCBIfam" id="TIGR01730">
    <property type="entry name" value="RND_mfp"/>
    <property type="match status" value="1"/>
</dbReference>
<dbReference type="Gene3D" id="2.40.30.170">
    <property type="match status" value="1"/>
</dbReference>
<dbReference type="InterPro" id="IPR006143">
    <property type="entry name" value="RND_pump_MFP"/>
</dbReference>
<keyword evidence="4" id="KW-0472">Membrane</keyword>
<dbReference type="SUPFAM" id="SSF111369">
    <property type="entry name" value="HlyD-like secretion proteins"/>
    <property type="match status" value="3"/>
</dbReference>
<dbReference type="Pfam" id="PF25917">
    <property type="entry name" value="BSH_RND"/>
    <property type="match status" value="1"/>
</dbReference>
<evidence type="ECO:0000313" key="10">
    <source>
        <dbReference type="Proteomes" id="UP001301388"/>
    </source>
</evidence>
<protein>
    <submittedName>
        <fullName evidence="9">Efflux RND transporter periplasmic adaptor subunit</fullName>
    </submittedName>
</protein>
<evidence type="ECO:0000256" key="4">
    <source>
        <dbReference type="SAM" id="Phobius"/>
    </source>
</evidence>
<gene>
    <name evidence="9" type="ORF">VB774_23720</name>
</gene>
<dbReference type="RefSeq" id="WP_323263605.1">
    <property type="nucleotide sequence ID" value="NZ_JAYGIE010000144.1"/>
</dbReference>
<keyword evidence="4" id="KW-1133">Transmembrane helix</keyword>
<dbReference type="Gene3D" id="2.40.420.20">
    <property type="match status" value="1"/>
</dbReference>
<feature type="domain" description="Multidrug resistance protein MdtA-like barrel-sandwich hybrid" evidence="6">
    <location>
        <begin position="92"/>
        <end position="269"/>
    </location>
</feature>
<dbReference type="Gene3D" id="2.40.50.100">
    <property type="match status" value="1"/>
</dbReference>
<evidence type="ECO:0000256" key="1">
    <source>
        <dbReference type="ARBA" id="ARBA00009477"/>
    </source>
</evidence>
<dbReference type="InterPro" id="IPR058637">
    <property type="entry name" value="YknX-like_C"/>
</dbReference>
<evidence type="ECO:0000259" key="5">
    <source>
        <dbReference type="Pfam" id="PF25876"/>
    </source>
</evidence>
<feature type="domain" description="Multidrug resistance protein MdtA-like alpha-helical hairpin" evidence="5">
    <location>
        <begin position="154"/>
        <end position="228"/>
    </location>
</feature>
<dbReference type="Proteomes" id="UP001301388">
    <property type="component" value="Unassembled WGS sequence"/>
</dbReference>
<name>A0ABU5TQV1_9CYAN</name>
<keyword evidence="4" id="KW-0812">Transmembrane</keyword>
<keyword evidence="2 3" id="KW-0175">Coiled coil</keyword>
<evidence type="ECO:0000256" key="2">
    <source>
        <dbReference type="ARBA" id="ARBA00023054"/>
    </source>
</evidence>
<dbReference type="Pfam" id="PF25876">
    <property type="entry name" value="HH_MFP_RND"/>
    <property type="match status" value="1"/>
</dbReference>
<dbReference type="Gene3D" id="6.10.140.1990">
    <property type="match status" value="1"/>
</dbReference>
<reference evidence="9 10" key="1">
    <citation type="submission" date="2023-12" db="EMBL/GenBank/DDBJ databases">
        <title>Baltic Sea Cyanobacteria.</title>
        <authorList>
            <person name="Delbaje E."/>
            <person name="Fewer D.P."/>
            <person name="Shishido T.K."/>
        </authorList>
    </citation>
    <scope>NUCLEOTIDE SEQUENCE [LARGE SCALE GENOMIC DNA]</scope>
    <source>
        <strain evidence="9 10">UHCC 0370</strain>
    </source>
</reference>
<dbReference type="InterPro" id="IPR058625">
    <property type="entry name" value="MdtA-like_BSH"/>
</dbReference>
<feature type="coiled-coil region" evidence="3">
    <location>
        <begin position="147"/>
        <end position="240"/>
    </location>
</feature>
<feature type="domain" description="CusB-like beta-barrel" evidence="7">
    <location>
        <begin position="284"/>
        <end position="353"/>
    </location>
</feature>
<dbReference type="PANTHER" id="PTHR30469">
    <property type="entry name" value="MULTIDRUG RESISTANCE PROTEIN MDTA"/>
    <property type="match status" value="1"/>
</dbReference>
<feature type="domain" description="YknX-like C-terminal permuted SH3-like" evidence="8">
    <location>
        <begin position="365"/>
        <end position="433"/>
    </location>
</feature>
<dbReference type="InterPro" id="IPR058792">
    <property type="entry name" value="Beta-barrel_RND_2"/>
</dbReference>
<evidence type="ECO:0000256" key="3">
    <source>
        <dbReference type="SAM" id="Coils"/>
    </source>
</evidence>
<accession>A0ABU5TQV1</accession>
<proteinExistence type="inferred from homology"/>
<evidence type="ECO:0000259" key="6">
    <source>
        <dbReference type="Pfam" id="PF25917"/>
    </source>
</evidence>
<dbReference type="EMBL" id="JAYGIE010000144">
    <property type="protein sequence ID" value="MEA5480654.1"/>
    <property type="molecule type" value="Genomic_DNA"/>
</dbReference>
<evidence type="ECO:0000313" key="9">
    <source>
        <dbReference type="EMBL" id="MEA5480654.1"/>
    </source>
</evidence>
<dbReference type="Pfam" id="PF25989">
    <property type="entry name" value="YknX_C"/>
    <property type="match status" value="1"/>
</dbReference>
<comment type="similarity">
    <text evidence="1">Belongs to the membrane fusion protein (MFP) (TC 8.A.1) family.</text>
</comment>
<dbReference type="InterPro" id="IPR058624">
    <property type="entry name" value="MdtA-like_HH"/>
</dbReference>
<sequence>MITNKITNSKTQHFWQSLLRNKLLLIGSISGLVLLSGGTIWWLTQSSKNGQSAANLAVASSNANPIQVKTAITRQQGVNNLRVLTGSVEPLETVTLTSRVMGQIRSLNVQEGDRVKAGDVIVEIDVAEIQAQGNQALAGVSMAQSNYQNAEARLQQSIGQLIEIESDLAEAKLEQGRMSRLQKEGAVSQQLLDQANTRVKMSQARLQQTQAMIGQSQATMNQAQAQVSQAQSQVSQVVANLDYGTITAPFDGVVTHKHTEVGAMAGPSQPLVKIESSDRLRFSTQVPESMISQIRTGQKVSILIDALNRDVTGTVSHIIPSADPTTRNFTVKVTLNGTTGVISGMFGRLKLTNPAVAQKTSDRQVLMIPKNAIVQQFGITGVYKVVAGQANFQPITTGRINGEVIEVFSGLTDGEQLVLQPSPDLKNGTAVQVN</sequence>
<dbReference type="Pfam" id="PF25954">
    <property type="entry name" value="Beta-barrel_RND_2"/>
    <property type="match status" value="1"/>
</dbReference>